<feature type="transmembrane region" description="Helical" evidence="23">
    <location>
        <begin position="145"/>
        <end position="169"/>
    </location>
</feature>
<dbReference type="InterPro" id="IPR000883">
    <property type="entry name" value="Cyt_C_Oxase_1"/>
</dbReference>
<feature type="domain" description="Heme-copper oxidase subunit III family profile" evidence="24">
    <location>
        <begin position="703"/>
        <end position="879"/>
    </location>
</feature>
<feature type="transmembrane region" description="Helical" evidence="23">
    <location>
        <begin position="612"/>
        <end position="632"/>
    </location>
</feature>
<reference evidence="26 27" key="1">
    <citation type="submission" date="2018-06" db="EMBL/GenBank/DDBJ databases">
        <title>Genomic Encyclopedia of Type Strains, Phase IV (KMG-IV): sequencing the most valuable type-strain genomes for metagenomic binning, comparative biology and taxonomic classification.</title>
        <authorList>
            <person name="Goeker M."/>
        </authorList>
    </citation>
    <scope>NUCLEOTIDE SEQUENCE [LARGE SCALE GENOMIC DNA]</scope>
    <source>
        <strain evidence="26 27">DSM 24875</strain>
    </source>
</reference>
<dbReference type="SUPFAM" id="SSF81442">
    <property type="entry name" value="Cytochrome c oxidase subunit I-like"/>
    <property type="match status" value="1"/>
</dbReference>
<evidence type="ECO:0000256" key="20">
    <source>
        <dbReference type="ARBA" id="ARBA00032189"/>
    </source>
</evidence>
<evidence type="ECO:0000256" key="7">
    <source>
        <dbReference type="ARBA" id="ARBA00022475"/>
    </source>
</evidence>
<feature type="transmembrane region" description="Helical" evidence="23">
    <location>
        <begin position="772"/>
        <end position="791"/>
    </location>
</feature>
<keyword evidence="10 22" id="KW-0812">Transmembrane</keyword>
<evidence type="ECO:0000256" key="9">
    <source>
        <dbReference type="ARBA" id="ARBA00022660"/>
    </source>
</evidence>
<comment type="subunit">
    <text evidence="4">Heterooctamer of two A chains, two B chains, two C chains and two D chains.</text>
</comment>
<keyword evidence="12 22" id="KW-0249">Electron transport</keyword>
<keyword evidence="13 23" id="KW-1133">Transmembrane helix</keyword>
<dbReference type="PANTHER" id="PTHR10422:SF35">
    <property type="entry name" value="CYTOCHROME BO(3) UBIQUINOL OXIDASE SUBUNIT 1"/>
    <property type="match status" value="1"/>
</dbReference>
<feature type="transmembrane region" description="Helical" evidence="23">
    <location>
        <begin position="381"/>
        <end position="402"/>
    </location>
</feature>
<evidence type="ECO:0000313" key="26">
    <source>
        <dbReference type="EMBL" id="RBP05041.1"/>
    </source>
</evidence>
<dbReference type="Pfam" id="PF00115">
    <property type="entry name" value="COX1"/>
    <property type="match status" value="1"/>
</dbReference>
<evidence type="ECO:0000256" key="19">
    <source>
        <dbReference type="ARBA" id="ARBA00031884"/>
    </source>
</evidence>
<dbReference type="GO" id="GO:0022904">
    <property type="term" value="P:respiratory electron transport chain"/>
    <property type="evidence" value="ECO:0007669"/>
    <property type="project" value="InterPro"/>
</dbReference>
<feature type="transmembrane region" description="Helical" evidence="23">
    <location>
        <begin position="745"/>
        <end position="765"/>
    </location>
</feature>
<dbReference type="Gene3D" id="1.20.120.80">
    <property type="entry name" value="Cytochrome c oxidase, subunit III, four-helix bundle"/>
    <property type="match status" value="1"/>
</dbReference>
<dbReference type="Proteomes" id="UP000253529">
    <property type="component" value="Unassembled WGS sequence"/>
</dbReference>
<dbReference type="FunFam" id="1.20.120.80:FF:000001">
    <property type="entry name" value="Cytochrome (Ubi)quinol oxidase subunit III"/>
    <property type="match status" value="1"/>
</dbReference>
<comment type="similarity">
    <text evidence="3">Belongs to the cytochrome c oxidase subunit 3 family.</text>
</comment>
<evidence type="ECO:0000256" key="17">
    <source>
        <dbReference type="ARBA" id="ARBA00025694"/>
    </source>
</evidence>
<dbReference type="GO" id="GO:0020037">
    <property type="term" value="F:heme binding"/>
    <property type="evidence" value="ECO:0007669"/>
    <property type="project" value="InterPro"/>
</dbReference>
<feature type="transmembrane region" description="Helical" evidence="23">
    <location>
        <begin position="189"/>
        <end position="214"/>
    </location>
</feature>
<keyword evidence="8 22" id="KW-0349">Heme</keyword>
<comment type="caution">
    <text evidence="26">The sequence shown here is derived from an EMBL/GenBank/DDBJ whole genome shotgun (WGS) entry which is preliminary data.</text>
</comment>
<feature type="transmembrane region" description="Helical" evidence="23">
    <location>
        <begin position="854"/>
        <end position="876"/>
    </location>
</feature>
<dbReference type="InterPro" id="IPR035973">
    <property type="entry name" value="Cyt_c_oxidase_su3-like_sf"/>
</dbReference>
<protein>
    <recommendedName>
        <fullName evidence="5">Cytochrome bo(3) ubiquinol oxidase subunit 3</fullName>
    </recommendedName>
    <alternativeName>
        <fullName evidence="20">Cytochrome o ubiquinol oxidase subunit 3</fullName>
    </alternativeName>
    <alternativeName>
        <fullName evidence="18">Oxidase bo(3) subunit 3</fullName>
    </alternativeName>
    <alternativeName>
        <fullName evidence="21">Ubiquinol oxidase polypeptide III</fullName>
    </alternativeName>
    <alternativeName>
        <fullName evidence="19">Ubiquinol oxidase subunit 3</fullName>
    </alternativeName>
</protein>
<evidence type="ECO:0000259" key="24">
    <source>
        <dbReference type="PROSITE" id="PS50253"/>
    </source>
</evidence>
<comment type="similarity">
    <text evidence="2 22">Belongs to the heme-copper respiratory oxidase family.</text>
</comment>
<comment type="function">
    <text evidence="17">Cytochrome bo(3) ubiquinol terminal oxidase is the component of the aerobic respiratory chain of E.coli that predominates when cells are grown at high aeration. Has proton pump activity across the membrane in addition to electron transfer, pumping 2 protons/electron.</text>
</comment>
<evidence type="ECO:0000256" key="15">
    <source>
        <dbReference type="ARBA" id="ARBA00023008"/>
    </source>
</evidence>
<name>A0A366ERN4_9HYPH</name>
<feature type="transmembrane region" description="Helical" evidence="23">
    <location>
        <begin position="309"/>
        <end position="331"/>
    </location>
</feature>
<evidence type="ECO:0000256" key="4">
    <source>
        <dbReference type="ARBA" id="ARBA00011700"/>
    </source>
</evidence>
<feature type="transmembrane region" description="Helical" evidence="23">
    <location>
        <begin position="493"/>
        <end position="519"/>
    </location>
</feature>
<dbReference type="GO" id="GO:0009060">
    <property type="term" value="P:aerobic respiration"/>
    <property type="evidence" value="ECO:0007669"/>
    <property type="project" value="InterPro"/>
</dbReference>
<dbReference type="FunFam" id="1.20.210.10:FF:000002">
    <property type="entry name" value="Cytochrome o ubiquinol oxidase, subunit I"/>
    <property type="match status" value="1"/>
</dbReference>
<gene>
    <name evidence="26" type="ORF">DFR50_13726</name>
</gene>
<dbReference type="GO" id="GO:0005886">
    <property type="term" value="C:plasma membrane"/>
    <property type="evidence" value="ECO:0007669"/>
    <property type="project" value="UniProtKB-SubCell"/>
</dbReference>
<feature type="transmembrane region" description="Helical" evidence="23">
    <location>
        <begin position="16"/>
        <end position="37"/>
    </location>
</feature>
<evidence type="ECO:0000256" key="1">
    <source>
        <dbReference type="ARBA" id="ARBA00004651"/>
    </source>
</evidence>
<evidence type="ECO:0000256" key="11">
    <source>
        <dbReference type="ARBA" id="ARBA00022723"/>
    </source>
</evidence>
<feature type="transmembrane region" description="Helical" evidence="23">
    <location>
        <begin position="58"/>
        <end position="81"/>
    </location>
</feature>
<keyword evidence="9 22" id="KW-0679">Respiratory chain</keyword>
<feature type="domain" description="Cytochrome oxidase subunit I profile" evidence="25">
    <location>
        <begin position="39"/>
        <end position="558"/>
    </location>
</feature>
<dbReference type="AlphaFoldDB" id="A0A366ERN4"/>
<feature type="transmembrane region" description="Helical" evidence="23">
    <location>
        <begin position="589"/>
        <end position="606"/>
    </location>
</feature>
<dbReference type="InterPro" id="IPR023616">
    <property type="entry name" value="Cyt_c_oxase-like_su1_dom"/>
</dbReference>
<evidence type="ECO:0000256" key="23">
    <source>
        <dbReference type="SAM" id="Phobius"/>
    </source>
</evidence>
<evidence type="ECO:0000256" key="8">
    <source>
        <dbReference type="ARBA" id="ARBA00022617"/>
    </source>
</evidence>
<feature type="transmembrane region" description="Helical" evidence="23">
    <location>
        <begin position="343"/>
        <end position="360"/>
    </location>
</feature>
<dbReference type="InterPro" id="IPR013833">
    <property type="entry name" value="Cyt_c_oxidase_su3_a-hlx"/>
</dbReference>
<dbReference type="InterPro" id="IPR014207">
    <property type="entry name" value="Cyt_c_ubiqinol_oxidase_su1"/>
</dbReference>
<evidence type="ECO:0000256" key="21">
    <source>
        <dbReference type="ARBA" id="ARBA00032717"/>
    </source>
</evidence>
<evidence type="ECO:0000256" key="2">
    <source>
        <dbReference type="ARBA" id="ARBA00009578"/>
    </source>
</evidence>
<evidence type="ECO:0000256" key="22">
    <source>
        <dbReference type="RuleBase" id="RU000370"/>
    </source>
</evidence>
<comment type="subcellular location">
    <subcellularLocation>
        <location evidence="1">Cell membrane</location>
        <topology evidence="1">Multi-pass membrane protein</topology>
    </subcellularLocation>
</comment>
<keyword evidence="11" id="KW-0479">Metal-binding</keyword>
<dbReference type="CDD" id="cd02863">
    <property type="entry name" value="Ubiquinol_oxidase_III"/>
    <property type="match status" value="1"/>
</dbReference>
<dbReference type="PANTHER" id="PTHR10422">
    <property type="entry name" value="CYTOCHROME C OXIDASE SUBUNIT 1"/>
    <property type="match status" value="1"/>
</dbReference>
<evidence type="ECO:0000313" key="27">
    <source>
        <dbReference type="Proteomes" id="UP000253529"/>
    </source>
</evidence>
<dbReference type="PROSITE" id="PS00077">
    <property type="entry name" value="COX1_CUB"/>
    <property type="match status" value="1"/>
</dbReference>
<dbReference type="CDD" id="cd01662">
    <property type="entry name" value="Ubiquinol_Oxidase_I"/>
    <property type="match status" value="1"/>
</dbReference>
<dbReference type="PROSITE" id="PS50253">
    <property type="entry name" value="COX3"/>
    <property type="match status" value="1"/>
</dbReference>
<dbReference type="Pfam" id="PF00510">
    <property type="entry name" value="COX3"/>
    <property type="match status" value="1"/>
</dbReference>
<keyword evidence="14" id="KW-0408">Iron</keyword>
<keyword evidence="16 23" id="KW-0472">Membrane</keyword>
<dbReference type="Gene3D" id="1.20.210.10">
    <property type="entry name" value="Cytochrome c oxidase-like, subunit I domain"/>
    <property type="match status" value="1"/>
</dbReference>
<sequence>MLGKLTLGAIPLDQPIPLVTGLVVIVIVLGVLALVTVKGWWPYLWREWITSVDHKRIGVMYCALALVMLVRGFADAIMMRAQQAFAFHSNGFLEPGHFNQIFSAHGTIMIFFVAMPFVIGLMNFAVPLQLGVRDVAFPTLNSVSFWLTATGVLLVNVSLIVGEFSKAGWMGYPPLSEAAFSPGVGVDYYLWALQISGVGTLLTGVNFVTTILKLRAPGMTYMRMPIFCWTALASNLLIVAAFPVLTATFAMLLLDRYLGFHFFTTDMGGNAMMYVNLFWAWGHPEVYILILPAFGVFSEVVSTFSGKPLFGYRSMVLATLAICILSFMVWLHHFFTMGAGADVNAVFGVASMIIAVPTGVKILNWTFTMWGGRVRFEPPMLWALAFMITFAIGGMTGVLLAVPPADFVLHNSLFLVAHFHNVIIGGVLFGVFAGYTYWFPKAFGFRLDRRWGLAAFWLWVIGFYVAWMPGYVVGLEGMTRRLQRYDVAEWRPWLAIAAIGAVVILAGIVCQIVQIVVSVRERALLRDRTGDPWDGRTLEWFTASPPPAFNFAALPDVAGEEAYWVLKQRAIATAKLSPPPRYEAIEMPVNSPTGFVVAFFAFFTGFALIWHIWWLTAAGIAGAFATFVVFAWRNAEEYEIPAEEVRRIDARRRERRADLVAGREPGIRLVRVREQERGERVAAGAESADRDRGPAPKRIVTAYGFWIFLLSDFVMFSAFYSTYAVLSRATAGGPGPMELFNLKTVAVETALLLLSSFVCGLAMIALGVRAMLWTQIGLLVTGLLGAGFLALEFNEFARMIADGNGPQRSAFLSAFFALVGCHGLHVSIGLLWLGTMMAQVFTKGFQPSILRRTMCFALFWHALDIIWIGIFTNVYLLGTLT</sequence>
<dbReference type="GO" id="GO:0016682">
    <property type="term" value="F:oxidoreductase activity, acting on diphenols and related substances as donors, oxygen as acceptor"/>
    <property type="evidence" value="ECO:0007669"/>
    <property type="project" value="InterPro"/>
</dbReference>
<evidence type="ECO:0000256" key="3">
    <source>
        <dbReference type="ARBA" id="ARBA00010581"/>
    </source>
</evidence>
<keyword evidence="27" id="KW-1185">Reference proteome</keyword>
<feature type="transmembrane region" description="Helical" evidence="23">
    <location>
        <begin position="226"/>
        <end position="254"/>
    </location>
</feature>
<dbReference type="GO" id="GO:0015990">
    <property type="term" value="P:electron transport coupled proton transport"/>
    <property type="evidence" value="ECO:0007669"/>
    <property type="project" value="TreeGrafter"/>
</dbReference>
<keyword evidence="15" id="KW-0186">Copper</keyword>
<evidence type="ECO:0000256" key="18">
    <source>
        <dbReference type="ARBA" id="ARBA00030072"/>
    </source>
</evidence>
<dbReference type="NCBIfam" id="TIGR02843">
    <property type="entry name" value="CyoB"/>
    <property type="match status" value="1"/>
</dbReference>
<evidence type="ECO:0000256" key="12">
    <source>
        <dbReference type="ARBA" id="ARBA00022982"/>
    </source>
</evidence>
<feature type="transmembrane region" description="Helical" evidence="23">
    <location>
        <begin position="451"/>
        <end position="473"/>
    </location>
</feature>
<dbReference type="EMBL" id="QNRK01000037">
    <property type="protein sequence ID" value="RBP05041.1"/>
    <property type="molecule type" value="Genomic_DNA"/>
</dbReference>
<dbReference type="GO" id="GO:0004129">
    <property type="term" value="F:cytochrome-c oxidase activity"/>
    <property type="evidence" value="ECO:0007669"/>
    <property type="project" value="InterPro"/>
</dbReference>
<organism evidence="26 27">
    <name type="scientific">Roseiarcus fermentans</name>
    <dbReference type="NCBI Taxonomy" id="1473586"/>
    <lineage>
        <taxon>Bacteria</taxon>
        <taxon>Pseudomonadati</taxon>
        <taxon>Pseudomonadota</taxon>
        <taxon>Alphaproteobacteria</taxon>
        <taxon>Hyphomicrobiales</taxon>
        <taxon>Roseiarcaceae</taxon>
        <taxon>Roseiarcus</taxon>
    </lineage>
</organism>
<dbReference type="SUPFAM" id="SSF81452">
    <property type="entry name" value="Cytochrome c oxidase subunit III-like"/>
    <property type="match status" value="1"/>
</dbReference>
<keyword evidence="7" id="KW-1003">Cell membrane</keyword>
<dbReference type="InterPro" id="IPR036927">
    <property type="entry name" value="Cyt_c_oxase-like_su1_sf"/>
</dbReference>
<feature type="transmembrane region" description="Helical" evidence="23">
    <location>
        <begin position="811"/>
        <end position="833"/>
    </location>
</feature>
<evidence type="ECO:0000256" key="5">
    <source>
        <dbReference type="ARBA" id="ARBA00014687"/>
    </source>
</evidence>
<dbReference type="OrthoDB" id="9803294at2"/>
<feature type="transmembrane region" description="Helical" evidence="23">
    <location>
        <begin position="422"/>
        <end position="439"/>
    </location>
</feature>
<dbReference type="GO" id="GO:0009486">
    <property type="term" value="F:cytochrome bo3 ubiquinol oxidase activity"/>
    <property type="evidence" value="ECO:0007669"/>
    <property type="project" value="TreeGrafter"/>
</dbReference>
<evidence type="ECO:0000256" key="14">
    <source>
        <dbReference type="ARBA" id="ARBA00023004"/>
    </source>
</evidence>
<dbReference type="InterPro" id="IPR023615">
    <property type="entry name" value="Cyt_c_Oxase_su1_BS"/>
</dbReference>
<keyword evidence="6 22" id="KW-0813">Transport</keyword>
<proteinExistence type="inferred from homology"/>
<feature type="transmembrane region" description="Helical" evidence="23">
    <location>
        <begin position="101"/>
        <end position="124"/>
    </location>
</feature>
<dbReference type="GO" id="GO:0046872">
    <property type="term" value="F:metal ion binding"/>
    <property type="evidence" value="ECO:0007669"/>
    <property type="project" value="UniProtKB-KW"/>
</dbReference>
<evidence type="ECO:0000259" key="25">
    <source>
        <dbReference type="PROSITE" id="PS50855"/>
    </source>
</evidence>
<evidence type="ECO:0000256" key="6">
    <source>
        <dbReference type="ARBA" id="ARBA00022448"/>
    </source>
</evidence>
<dbReference type="InterPro" id="IPR000298">
    <property type="entry name" value="Cyt_c_oxidase-like_su3"/>
</dbReference>
<dbReference type="PRINTS" id="PR01165">
    <property type="entry name" value="CYCOXIDASEI"/>
</dbReference>
<dbReference type="PROSITE" id="PS50855">
    <property type="entry name" value="COX1"/>
    <property type="match status" value="1"/>
</dbReference>
<evidence type="ECO:0000256" key="16">
    <source>
        <dbReference type="ARBA" id="ARBA00023136"/>
    </source>
</evidence>
<feature type="transmembrane region" description="Helical" evidence="23">
    <location>
        <begin position="274"/>
        <end position="297"/>
    </location>
</feature>
<evidence type="ECO:0000256" key="13">
    <source>
        <dbReference type="ARBA" id="ARBA00022989"/>
    </source>
</evidence>
<accession>A0A366ERN4</accession>
<feature type="transmembrane region" description="Helical" evidence="23">
    <location>
        <begin position="700"/>
        <end position="725"/>
    </location>
</feature>
<evidence type="ECO:0000256" key="10">
    <source>
        <dbReference type="ARBA" id="ARBA00022692"/>
    </source>
</evidence>
<dbReference type="InterPro" id="IPR033946">
    <property type="entry name" value="Ubiquinol_oxase_su3_dom"/>
</dbReference>